<gene>
    <name evidence="1" type="ORF">N3K66_001316</name>
</gene>
<accession>A0ACC0VEI0</accession>
<evidence type="ECO:0000313" key="2">
    <source>
        <dbReference type="Proteomes" id="UP001163324"/>
    </source>
</evidence>
<name>A0ACC0VEI0_9HYPO</name>
<dbReference type="Proteomes" id="UP001163324">
    <property type="component" value="Chromosome 1"/>
</dbReference>
<protein>
    <submittedName>
        <fullName evidence="1">Uncharacterized protein</fullName>
    </submittedName>
</protein>
<comment type="caution">
    <text evidence="1">The sequence shown here is derived from an EMBL/GenBank/DDBJ whole genome shotgun (WGS) entry which is preliminary data.</text>
</comment>
<evidence type="ECO:0000313" key="1">
    <source>
        <dbReference type="EMBL" id="KAI9904787.1"/>
    </source>
</evidence>
<keyword evidence="2" id="KW-1185">Reference proteome</keyword>
<dbReference type="EMBL" id="CM047940">
    <property type="protein sequence ID" value="KAI9904787.1"/>
    <property type="molecule type" value="Genomic_DNA"/>
</dbReference>
<sequence>MLFARTLLAFLSAAGAAAAQSEDLYLAIGMMNQARQAQGLQPLAWHPELATYAQLWGNQMATGQVPFGHAPGQMRPQQGETLYAEQPASCDPAYDAPLQTAAQSWLSEGAQWGGQPISNGQESWLHWSQIMWSTTTHIGCARSFGISNPYQFFSVCRFFPEGNM</sequence>
<organism evidence="1 2">
    <name type="scientific">Trichothecium roseum</name>
    <dbReference type="NCBI Taxonomy" id="47278"/>
    <lineage>
        <taxon>Eukaryota</taxon>
        <taxon>Fungi</taxon>
        <taxon>Dikarya</taxon>
        <taxon>Ascomycota</taxon>
        <taxon>Pezizomycotina</taxon>
        <taxon>Sordariomycetes</taxon>
        <taxon>Hypocreomycetidae</taxon>
        <taxon>Hypocreales</taxon>
        <taxon>Hypocreales incertae sedis</taxon>
        <taxon>Trichothecium</taxon>
    </lineage>
</organism>
<proteinExistence type="predicted"/>
<reference evidence="1" key="1">
    <citation type="submission" date="2022-10" db="EMBL/GenBank/DDBJ databases">
        <title>Complete Genome of Trichothecium roseum strain YXFP-22015, a Plant Pathogen Isolated from Citrus.</title>
        <authorList>
            <person name="Wang Y."/>
            <person name="Zhu L."/>
        </authorList>
    </citation>
    <scope>NUCLEOTIDE SEQUENCE</scope>
    <source>
        <strain evidence="1">YXFP-22015</strain>
    </source>
</reference>